<dbReference type="Gene3D" id="1.50.10.10">
    <property type="match status" value="1"/>
</dbReference>
<evidence type="ECO:0000256" key="5">
    <source>
        <dbReference type="ARBA" id="ARBA00031608"/>
    </source>
</evidence>
<evidence type="ECO:0000256" key="7">
    <source>
        <dbReference type="ARBA" id="ARBA00033215"/>
    </source>
</evidence>
<feature type="signal peptide" evidence="10">
    <location>
        <begin position="1"/>
        <end position="21"/>
    </location>
</feature>
<evidence type="ECO:0000313" key="11">
    <source>
        <dbReference type="EMBL" id="CEM04072.1"/>
    </source>
</evidence>
<evidence type="ECO:0000256" key="3">
    <source>
        <dbReference type="ARBA" id="ARBA00014959"/>
    </source>
</evidence>
<keyword evidence="4" id="KW-0413">Isomerase</keyword>
<comment type="catalytic activity">
    <reaction evidence="8">
        <text>an N-acyl-D-glucosamine = an N-acyl-D-mannosamine</text>
        <dbReference type="Rhea" id="RHEA:19033"/>
        <dbReference type="ChEBI" id="CHEBI:16062"/>
        <dbReference type="ChEBI" id="CHEBI:17274"/>
        <dbReference type="EC" id="5.1.3.8"/>
    </reaction>
    <physiologicalReaction direction="left-to-right" evidence="8">
        <dbReference type="Rhea" id="RHEA:19034"/>
    </physiologicalReaction>
    <physiologicalReaction direction="right-to-left" evidence="8">
        <dbReference type="Rhea" id="RHEA:19035"/>
    </physiologicalReaction>
</comment>
<dbReference type="InterPro" id="IPR010819">
    <property type="entry name" value="AGE/CE"/>
</dbReference>
<organism evidence="11 12">
    <name type="scientific">Vitrella brassicaformis (strain CCMP3155)</name>
    <dbReference type="NCBI Taxonomy" id="1169540"/>
    <lineage>
        <taxon>Eukaryota</taxon>
        <taxon>Sar</taxon>
        <taxon>Alveolata</taxon>
        <taxon>Colpodellida</taxon>
        <taxon>Vitrellaceae</taxon>
        <taxon>Vitrella</taxon>
    </lineage>
</organism>
<keyword evidence="10" id="KW-0732">Signal</keyword>
<dbReference type="InParanoid" id="A0A0G4EZ72"/>
<dbReference type="SUPFAM" id="SSF48208">
    <property type="entry name" value="Six-hairpin glycosidases"/>
    <property type="match status" value="1"/>
</dbReference>
<dbReference type="EC" id="5.1.3.8" evidence="2"/>
<reference evidence="11 12" key="1">
    <citation type="submission" date="2014-11" db="EMBL/GenBank/DDBJ databases">
        <authorList>
            <person name="Zhu J."/>
            <person name="Qi W."/>
            <person name="Song R."/>
        </authorList>
    </citation>
    <scope>NUCLEOTIDE SEQUENCE [LARGE SCALE GENOMIC DNA]</scope>
</reference>
<evidence type="ECO:0000256" key="10">
    <source>
        <dbReference type="SAM" id="SignalP"/>
    </source>
</evidence>
<sequence>MALSFAAVVLLLLLLLSPACAQLPGANTTDAAIDLIRAIYNKTVDMENELLDFWLQFGPDGPIDKPGSFYGEIDENGVGKENSNKYLQQQARHLWTFSTAYAMRAERRTDEMSADGNPVSPAKKVYENAFAIYGLSAFAMAFKLRFSDLAEQAETLAMAVYRTLRTEFAEPTHGGYKDTMCGRCKGLDTHLHLLEAFAQLYVLTGDADVLASVDELYAIHLDHILAGEYCIEYMNDDWTPASSNTYGVYGHCFEVSCLLLDSARLIHREYEGLREALLKVGEYHSKEAYDAERGGFYNTFVIANPAQKDTTKIWWVQAEALPGLWNMYVETGDVEHLRRLLGMVEYIEKYQRVSETVGEWWEETDETGKVVLDKKRLSHEWKSSYHTSRALLFLNYWISKTGVVDLSHPSQRVS</sequence>
<keyword evidence="12" id="KW-1185">Reference proteome</keyword>
<dbReference type="GO" id="GO:0050121">
    <property type="term" value="F:N-acylglucosamine 2-epimerase activity"/>
    <property type="evidence" value="ECO:0007669"/>
    <property type="project" value="UniProtKB-EC"/>
</dbReference>
<dbReference type="InterPro" id="IPR012341">
    <property type="entry name" value="6hp_glycosidase-like_sf"/>
</dbReference>
<feature type="chain" id="PRO_5005188062" description="N-acylglucosamine 2-epimerase" evidence="10">
    <location>
        <begin position="22"/>
        <end position="414"/>
    </location>
</feature>
<proteinExistence type="inferred from homology"/>
<dbReference type="PANTHER" id="PTHR15108">
    <property type="entry name" value="N-ACYLGLUCOSAMINE-2-EPIMERASE"/>
    <property type="match status" value="1"/>
</dbReference>
<dbReference type="Pfam" id="PF07221">
    <property type="entry name" value="GlcNAc_2-epim"/>
    <property type="match status" value="1"/>
</dbReference>
<dbReference type="GO" id="GO:0005975">
    <property type="term" value="P:carbohydrate metabolic process"/>
    <property type="evidence" value="ECO:0007669"/>
    <property type="project" value="InterPro"/>
</dbReference>
<evidence type="ECO:0000256" key="6">
    <source>
        <dbReference type="ARBA" id="ARBA00031909"/>
    </source>
</evidence>
<evidence type="ECO:0000313" key="12">
    <source>
        <dbReference type="Proteomes" id="UP000041254"/>
    </source>
</evidence>
<comment type="subunit">
    <text evidence="9">Homodimer. Forms a heterodimer with renin and inhibits its activity.</text>
</comment>
<dbReference type="VEuPathDB" id="CryptoDB:Vbra_8505"/>
<dbReference type="InterPro" id="IPR008928">
    <property type="entry name" value="6-hairpin_glycosidase_sf"/>
</dbReference>
<dbReference type="Proteomes" id="UP000041254">
    <property type="component" value="Unassembled WGS sequence"/>
</dbReference>
<evidence type="ECO:0000256" key="8">
    <source>
        <dbReference type="ARBA" id="ARBA00034243"/>
    </source>
</evidence>
<dbReference type="AlphaFoldDB" id="A0A0G4EZ72"/>
<protein>
    <recommendedName>
        <fullName evidence="3">N-acylglucosamine 2-epimerase</fullName>
        <ecNumber evidence="2">5.1.3.8</ecNumber>
    </recommendedName>
    <alternativeName>
        <fullName evidence="7">GlcNAc 2-epimerase</fullName>
    </alternativeName>
    <alternativeName>
        <fullName evidence="5">N-acetyl-D-glucosamine 2-epimerase</fullName>
    </alternativeName>
    <alternativeName>
        <fullName evidence="6">Renin-binding protein</fullName>
    </alternativeName>
</protein>
<evidence type="ECO:0000256" key="9">
    <source>
        <dbReference type="ARBA" id="ARBA00046544"/>
    </source>
</evidence>
<dbReference type="EMBL" id="CDMY01000347">
    <property type="protein sequence ID" value="CEM04072.1"/>
    <property type="molecule type" value="Genomic_DNA"/>
</dbReference>
<accession>A0A0G4EZ72</accession>
<evidence type="ECO:0000256" key="1">
    <source>
        <dbReference type="ARBA" id="ARBA00008558"/>
    </source>
</evidence>
<name>A0A0G4EZ72_VITBC</name>
<evidence type="ECO:0000256" key="4">
    <source>
        <dbReference type="ARBA" id="ARBA00023235"/>
    </source>
</evidence>
<comment type="similarity">
    <text evidence="1">Belongs to the N-acylglucosamine 2-epimerase family.</text>
</comment>
<evidence type="ECO:0000256" key="2">
    <source>
        <dbReference type="ARBA" id="ARBA00013176"/>
    </source>
</evidence>
<gene>
    <name evidence="11" type="ORF">Vbra_8505</name>
</gene>
<dbReference type="OrthoDB" id="414129at2759"/>